<proteinExistence type="predicted"/>
<name>L9UA75_9GAMM</name>
<feature type="domain" description="DUF4123" evidence="2">
    <location>
        <begin position="10"/>
        <end position="124"/>
    </location>
</feature>
<feature type="compositionally biased region" description="Polar residues" evidence="1">
    <location>
        <begin position="295"/>
        <end position="308"/>
    </location>
</feature>
<gene>
    <name evidence="3" type="ORF">HALTITAN_1490</name>
</gene>
<dbReference type="Proteomes" id="UP000011651">
    <property type="component" value="Unassembled WGS sequence"/>
</dbReference>
<comment type="caution">
    <text evidence="3">The sequence shown here is derived from an EMBL/GenBank/DDBJ whole genome shotgun (WGS) entry which is preliminary data.</text>
</comment>
<organism evidence="3 4">
    <name type="scientific">Vreelandella titanicae BH1</name>
    <dbReference type="NCBI Taxonomy" id="1204738"/>
    <lineage>
        <taxon>Bacteria</taxon>
        <taxon>Pseudomonadati</taxon>
        <taxon>Pseudomonadota</taxon>
        <taxon>Gammaproteobacteria</taxon>
        <taxon>Oceanospirillales</taxon>
        <taxon>Halomonadaceae</taxon>
        <taxon>Vreelandella</taxon>
    </lineage>
</organism>
<dbReference type="InterPro" id="IPR025391">
    <property type="entry name" value="DUF4123"/>
</dbReference>
<dbReference type="AlphaFoldDB" id="L9UA75"/>
<sequence length="317" mass="35784">MPPISSATHALVDGVCYPDAWKRLYRHDSVEEVEPLYLSTRWSAVAEHGPMLVTLKGAGLISQASQNDHTPLYRSLSLLSSQASTQSLSKHLRRFITFNSEAGQEQLLRFADPLVTRHWLRSYGDELPAILMGPINTWWVADWTPNWAGQRAQKWQAFQASHHPESTPAAQAPDFPPMGHQQYAALKAVARWQLKERLTDYFKQHVPNAWQRLEGDHGRWLDERLDDAIAWGASTERQLAIWVDLSLHWGKALMTADDGLYAQWARHSSDQVCLPRQEQLYALDAWSRTPAAGASQRTQNYGSPSQAPLSVDEEANG</sequence>
<evidence type="ECO:0000256" key="1">
    <source>
        <dbReference type="SAM" id="MobiDB-lite"/>
    </source>
</evidence>
<dbReference type="PATRIC" id="fig|1204738.3.peg.2232"/>
<dbReference type="EMBL" id="AOPO01000005">
    <property type="protein sequence ID" value="ELY21501.1"/>
    <property type="molecule type" value="Genomic_DNA"/>
</dbReference>
<accession>L9UA75</accession>
<evidence type="ECO:0000313" key="4">
    <source>
        <dbReference type="Proteomes" id="UP000011651"/>
    </source>
</evidence>
<evidence type="ECO:0000259" key="2">
    <source>
        <dbReference type="Pfam" id="PF13503"/>
    </source>
</evidence>
<reference evidence="3 4" key="1">
    <citation type="journal article" date="2013" name="Genome Announc.">
        <title>Draft Genome of the Marine Gammaproteobacterium Halomonas titanicae.</title>
        <authorList>
            <person name="Sanchez-Porro C."/>
            <person name="de la Haba R.R."/>
            <person name="Cruz-Hernandez N."/>
            <person name="Gonzalez J.M."/>
            <person name="Reyes-Guirao C."/>
            <person name="Navarro-Sampedro L."/>
            <person name="Carballo M."/>
            <person name="Ventosa A."/>
        </authorList>
    </citation>
    <scope>NUCLEOTIDE SEQUENCE [LARGE SCALE GENOMIC DNA]</scope>
    <source>
        <strain evidence="3 4">BH1</strain>
    </source>
</reference>
<dbReference type="Pfam" id="PF13503">
    <property type="entry name" value="DUF4123"/>
    <property type="match status" value="1"/>
</dbReference>
<feature type="region of interest" description="Disordered" evidence="1">
    <location>
        <begin position="293"/>
        <end position="317"/>
    </location>
</feature>
<dbReference type="RefSeq" id="WP_009287154.1">
    <property type="nucleotide sequence ID" value="NZ_AOPO01000005.1"/>
</dbReference>
<evidence type="ECO:0000313" key="3">
    <source>
        <dbReference type="EMBL" id="ELY21501.1"/>
    </source>
</evidence>
<protein>
    <recommendedName>
        <fullName evidence="2">DUF4123 domain-containing protein</fullName>
    </recommendedName>
</protein>